<reference evidence="2" key="1">
    <citation type="journal article" date="2023" name="Mol. Phylogenet. Evol.">
        <title>Genome-scale phylogeny and comparative genomics of the fungal order Sordariales.</title>
        <authorList>
            <person name="Hensen N."/>
            <person name="Bonometti L."/>
            <person name="Westerberg I."/>
            <person name="Brannstrom I.O."/>
            <person name="Guillou S."/>
            <person name="Cros-Aarteil S."/>
            <person name="Calhoun S."/>
            <person name="Haridas S."/>
            <person name="Kuo A."/>
            <person name="Mondo S."/>
            <person name="Pangilinan J."/>
            <person name="Riley R."/>
            <person name="LaButti K."/>
            <person name="Andreopoulos B."/>
            <person name="Lipzen A."/>
            <person name="Chen C."/>
            <person name="Yan M."/>
            <person name="Daum C."/>
            <person name="Ng V."/>
            <person name="Clum A."/>
            <person name="Steindorff A."/>
            <person name="Ohm R.A."/>
            <person name="Martin F."/>
            <person name="Silar P."/>
            <person name="Natvig D.O."/>
            <person name="Lalanne C."/>
            <person name="Gautier V."/>
            <person name="Ament-Velasquez S.L."/>
            <person name="Kruys A."/>
            <person name="Hutchinson M.I."/>
            <person name="Powell A.J."/>
            <person name="Barry K."/>
            <person name="Miller A.N."/>
            <person name="Grigoriev I.V."/>
            <person name="Debuchy R."/>
            <person name="Gladieux P."/>
            <person name="Hiltunen Thoren M."/>
            <person name="Johannesson H."/>
        </authorList>
    </citation>
    <scope>NUCLEOTIDE SEQUENCE</scope>
    <source>
        <strain evidence="2">PSN243</strain>
    </source>
</reference>
<evidence type="ECO:0000313" key="3">
    <source>
        <dbReference type="Proteomes" id="UP001321760"/>
    </source>
</evidence>
<feature type="non-terminal residue" evidence="2">
    <location>
        <position position="1"/>
    </location>
</feature>
<evidence type="ECO:0000313" key="2">
    <source>
        <dbReference type="EMBL" id="KAK4452578.1"/>
    </source>
</evidence>
<dbReference type="InterPro" id="IPR010730">
    <property type="entry name" value="HET"/>
</dbReference>
<dbReference type="AlphaFoldDB" id="A0AAV9GZH0"/>
<proteinExistence type="predicted"/>
<dbReference type="PANTHER" id="PTHR33112:SF15">
    <property type="entry name" value="HETEROKARYON INCOMPATIBILITY DOMAIN-CONTAINING PROTEIN"/>
    <property type="match status" value="1"/>
</dbReference>
<comment type="caution">
    <text evidence="2">The sequence shown here is derived from an EMBL/GenBank/DDBJ whole genome shotgun (WGS) entry which is preliminary data.</text>
</comment>
<organism evidence="2 3">
    <name type="scientific">Podospora aff. communis PSN243</name>
    <dbReference type="NCBI Taxonomy" id="3040156"/>
    <lineage>
        <taxon>Eukaryota</taxon>
        <taxon>Fungi</taxon>
        <taxon>Dikarya</taxon>
        <taxon>Ascomycota</taxon>
        <taxon>Pezizomycotina</taxon>
        <taxon>Sordariomycetes</taxon>
        <taxon>Sordariomycetidae</taxon>
        <taxon>Sordariales</taxon>
        <taxon>Podosporaceae</taxon>
        <taxon>Podospora</taxon>
    </lineage>
</organism>
<dbReference type="Proteomes" id="UP001321760">
    <property type="component" value="Unassembled WGS sequence"/>
</dbReference>
<name>A0AAV9GZH0_9PEZI</name>
<feature type="domain" description="Heterokaryon incompatibility" evidence="1">
    <location>
        <begin position="9"/>
        <end position="74"/>
    </location>
</feature>
<keyword evidence="3" id="KW-1185">Reference proteome</keyword>
<accession>A0AAV9GZH0</accession>
<protein>
    <recommendedName>
        <fullName evidence="1">Heterokaryon incompatibility domain-containing protein</fullName>
    </recommendedName>
</protein>
<dbReference type="EMBL" id="MU865923">
    <property type="protein sequence ID" value="KAK4452578.1"/>
    <property type="molecule type" value="Genomic_DNA"/>
</dbReference>
<dbReference type="Pfam" id="PF06985">
    <property type="entry name" value="HET"/>
    <property type="match status" value="1"/>
</dbReference>
<gene>
    <name evidence="2" type="ORF">QBC34DRAFT_292928</name>
</gene>
<reference evidence="2" key="2">
    <citation type="submission" date="2023-05" db="EMBL/GenBank/DDBJ databases">
        <authorList>
            <consortium name="Lawrence Berkeley National Laboratory"/>
            <person name="Steindorff A."/>
            <person name="Hensen N."/>
            <person name="Bonometti L."/>
            <person name="Westerberg I."/>
            <person name="Brannstrom I.O."/>
            <person name="Guillou S."/>
            <person name="Cros-Aarteil S."/>
            <person name="Calhoun S."/>
            <person name="Haridas S."/>
            <person name="Kuo A."/>
            <person name="Mondo S."/>
            <person name="Pangilinan J."/>
            <person name="Riley R."/>
            <person name="Labutti K."/>
            <person name="Andreopoulos B."/>
            <person name="Lipzen A."/>
            <person name="Chen C."/>
            <person name="Yanf M."/>
            <person name="Daum C."/>
            <person name="Ng V."/>
            <person name="Clum A."/>
            <person name="Ohm R."/>
            <person name="Martin F."/>
            <person name="Silar P."/>
            <person name="Natvig D."/>
            <person name="Lalanne C."/>
            <person name="Gautier V."/>
            <person name="Ament-Velasquez S.L."/>
            <person name="Kruys A."/>
            <person name="Hutchinson M.I."/>
            <person name="Powell A.J."/>
            <person name="Barry K."/>
            <person name="Miller A.N."/>
            <person name="Grigoriev I.V."/>
            <person name="Debuchy R."/>
            <person name="Gladieux P."/>
            <person name="Thoren M.H."/>
            <person name="Johannesson H."/>
        </authorList>
    </citation>
    <scope>NUCLEOTIDE SEQUENCE</scope>
    <source>
        <strain evidence="2">PSN243</strain>
    </source>
</reference>
<evidence type="ECO:0000259" key="1">
    <source>
        <dbReference type="Pfam" id="PF06985"/>
    </source>
</evidence>
<sequence length="197" mass="22494">SHRKGIPFAALPKTLQDAITVCRRLSIRYIWIDALCITQGDEQEWKRESLKMADVFANATFAMAADSSDAVERGFLDGARRPHGSGRPGCISPLSWDEPLNRRAWSLSEVIFPNRMVHFTSVEMVWECNHIRRWECGRQEVIPDGNVSDSSISFRVLRNADLAATCSKADLYQVWADITRLFSRRQINNQPGRQDRD</sequence>
<dbReference type="PANTHER" id="PTHR33112">
    <property type="entry name" value="DOMAIN PROTEIN, PUTATIVE-RELATED"/>
    <property type="match status" value="1"/>
</dbReference>